<evidence type="ECO:0000313" key="4">
    <source>
        <dbReference type="Proteomes" id="UP000636800"/>
    </source>
</evidence>
<evidence type="ECO:0000256" key="1">
    <source>
        <dbReference type="SAM" id="MobiDB-lite"/>
    </source>
</evidence>
<dbReference type="Proteomes" id="UP000636800">
    <property type="component" value="Chromosome 6"/>
</dbReference>
<dbReference type="AlphaFoldDB" id="A0A835R0S0"/>
<proteinExistence type="predicted"/>
<evidence type="ECO:0000313" key="2">
    <source>
        <dbReference type="EMBL" id="KAG0477312.1"/>
    </source>
</evidence>
<dbReference type="EMBL" id="JADCNL010000006">
    <property type="protein sequence ID" value="KAG0477312.1"/>
    <property type="molecule type" value="Genomic_DNA"/>
</dbReference>
<comment type="caution">
    <text evidence="2">The sequence shown here is derived from an EMBL/GenBank/DDBJ whole genome shotgun (WGS) entry which is preliminary data.</text>
</comment>
<feature type="compositionally biased region" description="Basic and acidic residues" evidence="1">
    <location>
        <begin position="46"/>
        <end position="59"/>
    </location>
</feature>
<name>A0A835R0S0_VANPL</name>
<accession>A0A835R0S0</accession>
<feature type="region of interest" description="Disordered" evidence="1">
    <location>
        <begin position="33"/>
        <end position="74"/>
    </location>
</feature>
<sequence length="74" mass="8729">MNRRSSEQQYGHKRLATFFRLIRSLRHGLRHADEWIEPCGPQGDPSAKKTDGEDRELKPASKGRRKEQRSDRRL</sequence>
<reference evidence="2 4" key="1">
    <citation type="journal article" date="2020" name="Nat. Food">
        <title>A phased Vanilla planifolia genome enables genetic improvement of flavour and production.</title>
        <authorList>
            <person name="Hasing T."/>
            <person name="Tang H."/>
            <person name="Brym M."/>
            <person name="Khazi F."/>
            <person name="Huang T."/>
            <person name="Chambers A.H."/>
        </authorList>
    </citation>
    <scope>NUCLEOTIDE SEQUENCE [LARGE SCALE GENOMIC DNA]</scope>
    <source>
        <tissue evidence="2">Leaf</tissue>
    </source>
</reference>
<keyword evidence="4" id="KW-1185">Reference proteome</keyword>
<organism evidence="2 4">
    <name type="scientific">Vanilla planifolia</name>
    <name type="common">Vanilla</name>
    <dbReference type="NCBI Taxonomy" id="51239"/>
    <lineage>
        <taxon>Eukaryota</taxon>
        <taxon>Viridiplantae</taxon>
        <taxon>Streptophyta</taxon>
        <taxon>Embryophyta</taxon>
        <taxon>Tracheophyta</taxon>
        <taxon>Spermatophyta</taxon>
        <taxon>Magnoliopsida</taxon>
        <taxon>Liliopsida</taxon>
        <taxon>Asparagales</taxon>
        <taxon>Orchidaceae</taxon>
        <taxon>Vanilloideae</taxon>
        <taxon>Vanilleae</taxon>
        <taxon>Vanilla</taxon>
    </lineage>
</organism>
<protein>
    <submittedName>
        <fullName evidence="2">Uncharacterized protein</fullName>
    </submittedName>
</protein>
<dbReference type="OrthoDB" id="409848at2759"/>
<gene>
    <name evidence="2" type="ORF">HPP92_014153</name>
    <name evidence="3" type="ORF">HPP92_014173</name>
</gene>
<dbReference type="EMBL" id="JADCNL010000006">
    <property type="protein sequence ID" value="KAG0477332.1"/>
    <property type="molecule type" value="Genomic_DNA"/>
</dbReference>
<evidence type="ECO:0000313" key="3">
    <source>
        <dbReference type="EMBL" id="KAG0477332.1"/>
    </source>
</evidence>